<dbReference type="EMBL" id="BOPG01000019">
    <property type="protein sequence ID" value="GIJ55525.1"/>
    <property type="molecule type" value="Genomic_DNA"/>
</dbReference>
<evidence type="ECO:0000313" key="1">
    <source>
        <dbReference type="EMBL" id="GIJ55525.1"/>
    </source>
</evidence>
<proteinExistence type="predicted"/>
<comment type="caution">
    <text evidence="1">The sequence shown here is derived from an EMBL/GenBank/DDBJ whole genome shotgun (WGS) entry which is preliminary data.</text>
</comment>
<keyword evidence="2" id="KW-1185">Reference proteome</keyword>
<dbReference type="RefSeq" id="WP_203992463.1">
    <property type="nucleotide sequence ID" value="NZ_BOPG01000019.1"/>
</dbReference>
<dbReference type="AlphaFoldDB" id="A0A8J4DYC6"/>
<reference evidence="1" key="1">
    <citation type="submission" date="2021-01" db="EMBL/GenBank/DDBJ databases">
        <title>Whole genome shotgun sequence of Virgisporangium aurantiacum NBRC 16421.</title>
        <authorList>
            <person name="Komaki H."/>
            <person name="Tamura T."/>
        </authorList>
    </citation>
    <scope>NUCLEOTIDE SEQUENCE</scope>
    <source>
        <strain evidence="1">NBRC 16421</strain>
    </source>
</reference>
<dbReference type="SUPFAM" id="SSF55486">
    <property type="entry name" value="Metalloproteases ('zincins'), catalytic domain"/>
    <property type="match status" value="1"/>
</dbReference>
<dbReference type="InterPro" id="IPR024079">
    <property type="entry name" value="MetalloPept_cat_dom_sf"/>
</dbReference>
<organism evidence="1 2">
    <name type="scientific">Virgisporangium aurantiacum</name>
    <dbReference type="NCBI Taxonomy" id="175570"/>
    <lineage>
        <taxon>Bacteria</taxon>
        <taxon>Bacillati</taxon>
        <taxon>Actinomycetota</taxon>
        <taxon>Actinomycetes</taxon>
        <taxon>Micromonosporales</taxon>
        <taxon>Micromonosporaceae</taxon>
        <taxon>Virgisporangium</taxon>
    </lineage>
</organism>
<name>A0A8J4DYC6_9ACTN</name>
<protein>
    <recommendedName>
        <fullName evidence="3">Peptidase M12B domain-containing protein</fullName>
    </recommendedName>
</protein>
<sequence length="263" mass="28174">MTTLSLREIAERHLDKTGDLSVNADVYGYIHRDDDARLFGELAWSDVLPGSGTAVAPTTRSLRRHLETVSGPSVDLVVFLVGHEPDFSGVVDVDQVAKLQYALQLVRDLYAQVDLGVRRIEWGRIPVADAAGFADITSLTGAVSLTVHFSGRPGAVDLFVVQTMGALAGRSPSPGPCSKDSLVNMSGTVVELSWTPQFTGVLIAHELGHYLSLDHVSDEGNLMCGPSGVWPFRTSCEPSQDNTEITTAQGAEMKTHCMINPGG</sequence>
<dbReference type="Gene3D" id="3.40.390.10">
    <property type="entry name" value="Collagenase (Catalytic Domain)"/>
    <property type="match status" value="1"/>
</dbReference>
<dbReference type="Proteomes" id="UP000612585">
    <property type="component" value="Unassembled WGS sequence"/>
</dbReference>
<evidence type="ECO:0008006" key="3">
    <source>
        <dbReference type="Google" id="ProtNLM"/>
    </source>
</evidence>
<evidence type="ECO:0000313" key="2">
    <source>
        <dbReference type="Proteomes" id="UP000612585"/>
    </source>
</evidence>
<dbReference type="GO" id="GO:0008237">
    <property type="term" value="F:metallopeptidase activity"/>
    <property type="evidence" value="ECO:0007669"/>
    <property type="project" value="InterPro"/>
</dbReference>
<accession>A0A8J4DYC6</accession>
<gene>
    <name evidence="1" type="ORF">Vau01_030410</name>
</gene>